<gene>
    <name evidence="2" type="ORF">CLV43_103161</name>
</gene>
<dbReference type="OrthoDB" id="3831145at2"/>
<comment type="caution">
    <text evidence="2">The sequence shown here is derived from an EMBL/GenBank/DDBJ whole genome shotgun (WGS) entry which is preliminary data.</text>
</comment>
<proteinExistence type="predicted"/>
<feature type="transmembrane region" description="Helical" evidence="1">
    <location>
        <begin position="64"/>
        <end position="88"/>
    </location>
</feature>
<dbReference type="AlphaFoldDB" id="A0A2T0TCQ8"/>
<evidence type="ECO:0000256" key="1">
    <source>
        <dbReference type="SAM" id="Phobius"/>
    </source>
</evidence>
<keyword evidence="1" id="KW-1133">Transmembrane helix</keyword>
<reference evidence="2 3" key="1">
    <citation type="submission" date="2018-03" db="EMBL/GenBank/DDBJ databases">
        <title>Genomic Encyclopedia of Archaeal and Bacterial Type Strains, Phase II (KMG-II): from individual species to whole genera.</title>
        <authorList>
            <person name="Goeker M."/>
        </authorList>
    </citation>
    <scope>NUCLEOTIDE SEQUENCE [LARGE SCALE GENOMIC DNA]</scope>
    <source>
        <strain evidence="2 3">DSM 44720</strain>
    </source>
</reference>
<feature type="transmembrane region" description="Helical" evidence="1">
    <location>
        <begin position="100"/>
        <end position="131"/>
    </location>
</feature>
<accession>A0A2T0TCQ8</accession>
<keyword evidence="1" id="KW-0812">Transmembrane</keyword>
<sequence length="177" mass="18622">MTTGTTPTADRPAPPRPVDISRWLWIGSAVLGTVRFLLQLTDSDVLIDELRRQQPNLGQDEIDAALNASVTFSLLAGIVLVLVYTSLANRMARGRNWARIVLAVLGGAGVLFGLTRLVAVGTGLAAAFGFAVDPRDLVLGLVTMSLDCAAIVLMFLPSAAGHFRRAAVGQRAATPGS</sequence>
<feature type="transmembrane region" description="Helical" evidence="1">
    <location>
        <begin position="20"/>
        <end position="38"/>
    </location>
</feature>
<keyword evidence="1" id="KW-0472">Membrane</keyword>
<protein>
    <submittedName>
        <fullName evidence="2">Uncharacterized protein</fullName>
    </submittedName>
</protein>
<name>A0A2T0TCQ8_9PSEU</name>
<dbReference type="EMBL" id="PVTF01000003">
    <property type="protein sequence ID" value="PRY43418.1"/>
    <property type="molecule type" value="Genomic_DNA"/>
</dbReference>
<dbReference type="RefSeq" id="WP_106187002.1">
    <property type="nucleotide sequence ID" value="NZ_PVTF01000003.1"/>
</dbReference>
<keyword evidence="3" id="KW-1185">Reference proteome</keyword>
<organism evidence="2 3">
    <name type="scientific">Umezawaea tangerina</name>
    <dbReference type="NCBI Taxonomy" id="84725"/>
    <lineage>
        <taxon>Bacteria</taxon>
        <taxon>Bacillati</taxon>
        <taxon>Actinomycetota</taxon>
        <taxon>Actinomycetes</taxon>
        <taxon>Pseudonocardiales</taxon>
        <taxon>Pseudonocardiaceae</taxon>
        <taxon>Umezawaea</taxon>
    </lineage>
</organism>
<evidence type="ECO:0000313" key="3">
    <source>
        <dbReference type="Proteomes" id="UP000239494"/>
    </source>
</evidence>
<dbReference type="Proteomes" id="UP000239494">
    <property type="component" value="Unassembled WGS sequence"/>
</dbReference>
<evidence type="ECO:0000313" key="2">
    <source>
        <dbReference type="EMBL" id="PRY43418.1"/>
    </source>
</evidence>
<feature type="transmembrane region" description="Helical" evidence="1">
    <location>
        <begin position="137"/>
        <end position="156"/>
    </location>
</feature>